<keyword evidence="1" id="KW-0812">Transmembrane</keyword>
<protein>
    <submittedName>
        <fullName evidence="3">Glycosyl transferase family 2</fullName>
    </submittedName>
</protein>
<feature type="domain" description="Glycosyltransferase 2-like" evidence="2">
    <location>
        <begin position="247"/>
        <end position="372"/>
    </location>
</feature>
<dbReference type="InterPro" id="IPR029044">
    <property type="entry name" value="Nucleotide-diphossugar_trans"/>
</dbReference>
<dbReference type="InterPro" id="IPR001173">
    <property type="entry name" value="Glyco_trans_2-like"/>
</dbReference>
<name>A0A1G6XWD8_9BURK</name>
<evidence type="ECO:0000256" key="1">
    <source>
        <dbReference type="SAM" id="Phobius"/>
    </source>
</evidence>
<dbReference type="Proteomes" id="UP000198908">
    <property type="component" value="Unassembled WGS sequence"/>
</dbReference>
<sequence length="509" mass="56169">MVDVGRGAMPFGLASLLFYAYGQSGIIVLTHLGTARDIAAYSVATTILSGLYLGPSVLFQKLLMPRFHRWAALGDERLLKAWRRGNYWMIASGILVAGITALVVPFAVPLIFGEKYLTAVPVVILMTICVPLRFLTTSTSSIMTTSNLLRIRNYCAMAAIVASTAAGFTFIPTWGLWGAAFSAIVGETVWAALSILSARRYLLRVAVKSAAKQPCRMGENDTRDSLPSFDTAIGSEAKDRDASAQVSVIIPCFNCSRTIERAVESLAGQTLAPREVILVNDCSTDATPIRLRSLADRYEAGWIRVVDLDRNSGPGRARNVGWEHASQPYIAFLDSDDTWHPEKLEIQYGWMSRHPGVAITGHPVVQIDESTDVSVQPLPAVGEPKVVPRWRVLFSNRFTPSSIVMRADCAARFDESKRHAEDYFMLLGVCLVDRGAGYLFSTPLSYVYKAQFGAATGLSAQLWKIQKGEQDNYRHFWKIGAISRAEWMCFSVLSAAKYLRRCILARKFA</sequence>
<evidence type="ECO:0000259" key="2">
    <source>
        <dbReference type="Pfam" id="PF00535"/>
    </source>
</evidence>
<dbReference type="SUPFAM" id="SSF53448">
    <property type="entry name" value="Nucleotide-diphospho-sugar transferases"/>
    <property type="match status" value="1"/>
</dbReference>
<dbReference type="STRING" id="416944.SAMN05421548_12654"/>
<evidence type="ECO:0000313" key="4">
    <source>
        <dbReference type="Proteomes" id="UP000198908"/>
    </source>
</evidence>
<evidence type="ECO:0000313" key="3">
    <source>
        <dbReference type="EMBL" id="SDD82508.1"/>
    </source>
</evidence>
<proteinExistence type="predicted"/>
<keyword evidence="4" id="KW-1185">Reference proteome</keyword>
<organism evidence="3 4">
    <name type="scientific">Paraburkholderia lycopersici</name>
    <dbReference type="NCBI Taxonomy" id="416944"/>
    <lineage>
        <taxon>Bacteria</taxon>
        <taxon>Pseudomonadati</taxon>
        <taxon>Pseudomonadota</taxon>
        <taxon>Betaproteobacteria</taxon>
        <taxon>Burkholderiales</taxon>
        <taxon>Burkholderiaceae</taxon>
        <taxon>Paraburkholderia</taxon>
    </lineage>
</organism>
<keyword evidence="3" id="KW-0808">Transferase</keyword>
<keyword evidence="1" id="KW-0472">Membrane</keyword>
<gene>
    <name evidence="3" type="ORF">SAMN05421548_12654</name>
</gene>
<feature type="transmembrane region" description="Helical" evidence="1">
    <location>
        <begin position="177"/>
        <end position="198"/>
    </location>
</feature>
<dbReference type="Gene3D" id="3.90.550.10">
    <property type="entry name" value="Spore Coat Polysaccharide Biosynthesis Protein SpsA, Chain A"/>
    <property type="match status" value="1"/>
</dbReference>
<keyword evidence="1" id="KW-1133">Transmembrane helix</keyword>
<dbReference type="AlphaFoldDB" id="A0A1G6XWD8"/>
<feature type="transmembrane region" description="Helical" evidence="1">
    <location>
        <begin position="38"/>
        <end position="59"/>
    </location>
</feature>
<dbReference type="Pfam" id="PF00535">
    <property type="entry name" value="Glycos_transf_2"/>
    <property type="match status" value="1"/>
</dbReference>
<feature type="transmembrane region" description="Helical" evidence="1">
    <location>
        <begin position="87"/>
        <end position="110"/>
    </location>
</feature>
<dbReference type="CDD" id="cd00761">
    <property type="entry name" value="Glyco_tranf_GTA_type"/>
    <property type="match status" value="1"/>
</dbReference>
<dbReference type="PANTHER" id="PTHR43685">
    <property type="entry name" value="GLYCOSYLTRANSFERASE"/>
    <property type="match status" value="1"/>
</dbReference>
<feature type="transmembrane region" description="Helical" evidence="1">
    <location>
        <begin position="154"/>
        <end position="171"/>
    </location>
</feature>
<dbReference type="EMBL" id="FMYQ01000026">
    <property type="protein sequence ID" value="SDD82508.1"/>
    <property type="molecule type" value="Genomic_DNA"/>
</dbReference>
<dbReference type="InterPro" id="IPR050834">
    <property type="entry name" value="Glycosyltransf_2"/>
</dbReference>
<reference evidence="4" key="1">
    <citation type="submission" date="2016-09" db="EMBL/GenBank/DDBJ databases">
        <authorList>
            <person name="Varghese N."/>
            <person name="Submissions S."/>
        </authorList>
    </citation>
    <scope>NUCLEOTIDE SEQUENCE [LARGE SCALE GENOMIC DNA]</scope>
    <source>
        <strain evidence="4">TNe-862</strain>
    </source>
</reference>
<accession>A0A1G6XWD8</accession>
<dbReference type="GO" id="GO:0016740">
    <property type="term" value="F:transferase activity"/>
    <property type="evidence" value="ECO:0007669"/>
    <property type="project" value="UniProtKB-KW"/>
</dbReference>
<feature type="transmembrane region" description="Helical" evidence="1">
    <location>
        <begin position="116"/>
        <end position="134"/>
    </location>
</feature>
<dbReference type="PANTHER" id="PTHR43685:SF2">
    <property type="entry name" value="GLYCOSYLTRANSFERASE 2-LIKE DOMAIN-CONTAINING PROTEIN"/>
    <property type="match status" value="1"/>
</dbReference>